<dbReference type="SUPFAM" id="SSF117892">
    <property type="entry name" value="Band 7/SPFH domain"/>
    <property type="match status" value="1"/>
</dbReference>
<dbReference type="PANTHER" id="PTHR37826:SF2">
    <property type="entry name" value="ZINC-RIBBON DOMAIN-CONTAINING PROTEIN"/>
    <property type="match status" value="1"/>
</dbReference>
<dbReference type="Pfam" id="PF13421">
    <property type="entry name" value="Band_7_1"/>
    <property type="match status" value="1"/>
</dbReference>
<gene>
    <name evidence="3" type="ORF">CH238_09040</name>
    <name evidence="2" type="ORF">CLOLEP_00553</name>
</gene>
<dbReference type="InterPro" id="IPR036013">
    <property type="entry name" value="Band_7/SPFH_dom_sf"/>
</dbReference>
<dbReference type="OrthoDB" id="9764015at2"/>
<sequence length="358" mass="39107">MAWFGQGRDTIEWNEFRDDVLFYRWPNTEIKKGARLVIRPGQRAIFFAGGQLEGVFEQPGTYDVETDITPFLSSLKGWFQLRGDTGLRAEVYFVNAKELLLKWGTRQRIMIPTQEVPSGIPVGCNGNLIVEFRDYVQFINKIAGVKSTYSLSDISERIMGELSGIVAEAVLEGRQNVGLNALVSLQANSRRLAKQMCAELDKELSDIGMGVADLNILSINYPPEVQKMAEKVASQSFVQDVGKYASVSMADSFDSPNGGGNFAAMGAAMAMGQQMAQQMAGAAQSKPAVQQPQPSQEAGTYVCTGCGKHYASPAKFCMECGKPVVREAQNAPQGDRFCPNCRKMVSGKFCPDCGTQTV</sequence>
<evidence type="ECO:0000313" key="2">
    <source>
        <dbReference type="EMBL" id="EDO62738.1"/>
    </source>
</evidence>
<dbReference type="Proteomes" id="UP000003490">
    <property type="component" value="Unassembled WGS sequence"/>
</dbReference>
<dbReference type="EMBL" id="NOXF01000006">
    <property type="protein sequence ID" value="PEQ24330.1"/>
    <property type="molecule type" value="Genomic_DNA"/>
</dbReference>
<accession>A7VPS7</accession>
<comment type="caution">
    <text evidence="2">The sequence shown here is derived from an EMBL/GenBank/DDBJ whole genome shotgun (WGS) entry which is preliminary data.</text>
</comment>
<reference evidence="2 4" key="1">
    <citation type="submission" date="2007-08" db="EMBL/GenBank/DDBJ databases">
        <title>Draft genome sequence of Clostridium leptum (DSM 753).</title>
        <authorList>
            <person name="Sudarsanam P."/>
            <person name="Ley R."/>
            <person name="Guruge J."/>
            <person name="Turnbaugh P.J."/>
            <person name="Mahowald M."/>
            <person name="Liep D."/>
            <person name="Gordon J."/>
        </authorList>
    </citation>
    <scope>NUCLEOTIDE SEQUENCE [LARGE SCALE GENOMIC DNA]</scope>
    <source>
        <strain evidence="2 4">DSM 753</strain>
    </source>
</reference>
<dbReference type="EMBL" id="ABCB02000013">
    <property type="protein sequence ID" value="EDO62738.1"/>
    <property type="molecule type" value="Genomic_DNA"/>
</dbReference>
<dbReference type="Proteomes" id="UP000220611">
    <property type="component" value="Unassembled WGS sequence"/>
</dbReference>
<dbReference type="InterPro" id="IPR033880">
    <property type="entry name" value="SPFH_YdjI"/>
</dbReference>
<dbReference type="eggNOG" id="COG4260">
    <property type="taxonomic scope" value="Bacteria"/>
</dbReference>
<dbReference type="PANTHER" id="PTHR37826">
    <property type="entry name" value="FLOTILLIN BAND_7_5 DOMAIN PROTEIN"/>
    <property type="match status" value="1"/>
</dbReference>
<dbReference type="AlphaFoldDB" id="A7VPS7"/>
<reference evidence="3 5" key="3">
    <citation type="submission" date="2017-07" db="EMBL/GenBank/DDBJ databases">
        <title>Prevalence of linear plasmids in Cutibacterium (Propionibacterium) acnes isolates obtained from prostatic tissue.</title>
        <authorList>
            <person name="Davidsson S."/>
            <person name="Carlsson J."/>
            <person name="Molling P."/>
            <person name="Andren O."/>
            <person name="Andersson S.-O."/>
            <person name="Brzuszkiewicz E."/>
            <person name="Poehlein A."/>
            <person name="Al-Zeer M."/>
            <person name="Brinkmann V."/>
            <person name="Scavenius C."/>
            <person name="Nazipi S."/>
            <person name="Soderquist B."/>
            <person name="Bruggemann H."/>
        </authorList>
    </citation>
    <scope>NUCLEOTIDE SEQUENCE [LARGE SCALE GENOMIC DNA]</scope>
    <source>
        <strain evidence="3 5">DSM 753</strain>
    </source>
</reference>
<dbReference type="CDD" id="cd03408">
    <property type="entry name" value="SPFH_like_u1"/>
    <property type="match status" value="1"/>
</dbReference>
<protein>
    <recommendedName>
        <fullName evidence="1">SPFH domain-containing protein</fullName>
    </recommendedName>
</protein>
<reference evidence="2 4" key="2">
    <citation type="submission" date="2007-08" db="EMBL/GenBank/DDBJ databases">
        <authorList>
            <person name="Fulton L."/>
            <person name="Clifton S."/>
            <person name="Fulton B."/>
            <person name="Xu J."/>
            <person name="Minx P."/>
            <person name="Pepin K.H."/>
            <person name="Johnson M."/>
            <person name="Thiruvilangam P."/>
            <person name="Bhonagiri V."/>
            <person name="Nash W.E."/>
            <person name="Wang C."/>
            <person name="Mardis E.R."/>
            <person name="Wilson R.K."/>
        </authorList>
    </citation>
    <scope>NUCLEOTIDE SEQUENCE [LARGE SCALE GENOMIC DNA]</scope>
    <source>
        <strain evidence="2 4">DSM 753</strain>
    </source>
</reference>
<dbReference type="HOGENOM" id="CLU_037108_1_0_9"/>
<feature type="domain" description="SPFH" evidence="1">
    <location>
        <begin position="23"/>
        <end position="234"/>
    </location>
</feature>
<evidence type="ECO:0000313" key="4">
    <source>
        <dbReference type="Proteomes" id="UP000003490"/>
    </source>
</evidence>
<organism evidence="2 4">
    <name type="scientific">[Clostridium] leptum DSM 753</name>
    <dbReference type="NCBI Taxonomy" id="428125"/>
    <lineage>
        <taxon>Bacteria</taxon>
        <taxon>Bacillati</taxon>
        <taxon>Bacillota</taxon>
        <taxon>Clostridia</taxon>
        <taxon>Eubacteriales</taxon>
        <taxon>Oscillospiraceae</taxon>
        <taxon>Oscillospiraceae incertae sedis</taxon>
    </lineage>
</organism>
<proteinExistence type="predicted"/>
<dbReference type="Gene3D" id="3.30.479.30">
    <property type="entry name" value="Band 7 domain"/>
    <property type="match status" value="1"/>
</dbReference>
<name>A7VPS7_9FIRM</name>
<evidence type="ECO:0000259" key="1">
    <source>
        <dbReference type="Pfam" id="PF13421"/>
    </source>
</evidence>
<evidence type="ECO:0000313" key="3">
    <source>
        <dbReference type="EMBL" id="PEQ24330.1"/>
    </source>
</evidence>
<evidence type="ECO:0000313" key="5">
    <source>
        <dbReference type="Proteomes" id="UP000220611"/>
    </source>
</evidence>
<keyword evidence="5" id="KW-1185">Reference proteome</keyword>